<dbReference type="EMBL" id="CP155447">
    <property type="protein sequence ID" value="XBH06973.1"/>
    <property type="molecule type" value="Genomic_DNA"/>
</dbReference>
<organism evidence="1">
    <name type="scientific">Singulisphaera sp. Ch08</name>
    <dbReference type="NCBI Taxonomy" id="3120278"/>
    <lineage>
        <taxon>Bacteria</taxon>
        <taxon>Pseudomonadati</taxon>
        <taxon>Planctomycetota</taxon>
        <taxon>Planctomycetia</taxon>
        <taxon>Isosphaerales</taxon>
        <taxon>Isosphaeraceae</taxon>
        <taxon>Singulisphaera</taxon>
    </lineage>
</organism>
<dbReference type="InterPro" id="IPR047750">
    <property type="entry name" value="YdjY-like"/>
</dbReference>
<sequence length="166" mass="18530">MLCLKGTKEHEAVLATDALPRMIHAGLILTGAKQGHPVRFLPKFEPPTGSPIEMQIEWEEAGKTRTANAREWVREEHSKRPLTKDWVFAGSEIFEDPDTKKPIYAADDGDLFTVANFANAILDLPFASTANDAERAFVAHTEKIPPRGTLITMFLRPRPEPVATKR</sequence>
<gene>
    <name evidence="1" type="ORF">V5E97_13310</name>
</gene>
<protein>
    <submittedName>
        <fullName evidence="1">YdjY domain-containing protein</fullName>
    </submittedName>
</protein>
<evidence type="ECO:0000313" key="1">
    <source>
        <dbReference type="EMBL" id="XBH06973.1"/>
    </source>
</evidence>
<proteinExistence type="predicted"/>
<dbReference type="RefSeq" id="WP_406699818.1">
    <property type="nucleotide sequence ID" value="NZ_CP155447.1"/>
</dbReference>
<name>A0AAU7CPM7_9BACT</name>
<accession>A0AAU7CPM7</accession>
<dbReference type="AlphaFoldDB" id="A0AAU7CPM7"/>
<dbReference type="NCBIfam" id="NF040466">
    <property type="entry name" value="ydjY_domain"/>
    <property type="match status" value="1"/>
</dbReference>
<reference evidence="1" key="1">
    <citation type="submission" date="2024-05" db="EMBL/GenBank/DDBJ databases">
        <title>Planctomycetes of the genus Singulisphaera possess chitinolytic capabilities.</title>
        <authorList>
            <person name="Ivanova A."/>
        </authorList>
    </citation>
    <scope>NUCLEOTIDE SEQUENCE</scope>
    <source>
        <strain evidence="1">Ch08T</strain>
    </source>
</reference>